<feature type="region of interest" description="Disordered" evidence="1">
    <location>
        <begin position="186"/>
        <end position="242"/>
    </location>
</feature>
<dbReference type="Proteomes" id="UP001152747">
    <property type="component" value="Unassembled WGS sequence"/>
</dbReference>
<proteinExistence type="predicted"/>
<dbReference type="EMBL" id="CANHGI010000003">
    <property type="protein sequence ID" value="CAI5446441.1"/>
    <property type="molecule type" value="Genomic_DNA"/>
</dbReference>
<organism evidence="2 3">
    <name type="scientific">Caenorhabditis angaria</name>
    <dbReference type="NCBI Taxonomy" id="860376"/>
    <lineage>
        <taxon>Eukaryota</taxon>
        <taxon>Metazoa</taxon>
        <taxon>Ecdysozoa</taxon>
        <taxon>Nematoda</taxon>
        <taxon>Chromadorea</taxon>
        <taxon>Rhabditida</taxon>
        <taxon>Rhabditina</taxon>
        <taxon>Rhabditomorpha</taxon>
        <taxon>Rhabditoidea</taxon>
        <taxon>Rhabditidae</taxon>
        <taxon>Peloderinae</taxon>
        <taxon>Caenorhabditis</taxon>
    </lineage>
</organism>
<sequence length="355" mass="39488">MDLVNSYVYSEDVSDSSPSRRRANQSPAEASPSPLRPQKAGSSSKSQTPNDSSRRTSPDSSRPSTLPSPVPTEVKSTADIYIESRNDAKHKLIISKHMFEEDPIILIDSNNISAIGKLKSNYVEIDSDGVGIMTHYLSYSARERIMMSKLKKEVESKYVNYKGARVPVEAYKQLIAQDALNAFRDSDDDDDISHVAAPRPRQQRKRAVIQSPNAFAPPPKRIRIQPKNRTSKSNAVRRARKTARPIAQPINSPATPLLRLAARLAARNVTTPQTGATGNANVGNGPANILSATPTLPKIKNRSIELLRDWWRCTRNIQLTKLRRLSARRSCCAIMCGDFRNKLYPSRLALSIFNN</sequence>
<evidence type="ECO:0000313" key="3">
    <source>
        <dbReference type="Proteomes" id="UP001152747"/>
    </source>
</evidence>
<gene>
    <name evidence="2" type="ORF">CAMP_LOCUS9078</name>
</gene>
<reference evidence="2" key="1">
    <citation type="submission" date="2022-11" db="EMBL/GenBank/DDBJ databases">
        <authorList>
            <person name="Kikuchi T."/>
        </authorList>
    </citation>
    <scope>NUCLEOTIDE SEQUENCE</scope>
    <source>
        <strain evidence="2">PS1010</strain>
    </source>
</reference>
<feature type="compositionally biased region" description="Basic residues" evidence="1">
    <location>
        <begin position="220"/>
        <end position="242"/>
    </location>
</feature>
<evidence type="ECO:0000256" key="1">
    <source>
        <dbReference type="SAM" id="MobiDB-lite"/>
    </source>
</evidence>
<feature type="region of interest" description="Disordered" evidence="1">
    <location>
        <begin position="1"/>
        <end position="77"/>
    </location>
</feature>
<comment type="caution">
    <text evidence="2">The sequence shown here is derived from an EMBL/GenBank/DDBJ whole genome shotgun (WGS) entry which is preliminary data.</text>
</comment>
<name>A0A9P1N3H0_9PELO</name>
<feature type="compositionally biased region" description="Low complexity" evidence="1">
    <location>
        <begin position="58"/>
        <end position="67"/>
    </location>
</feature>
<keyword evidence="3" id="KW-1185">Reference proteome</keyword>
<feature type="compositionally biased region" description="Polar residues" evidence="1">
    <location>
        <begin position="40"/>
        <end position="50"/>
    </location>
</feature>
<feature type="compositionally biased region" description="Low complexity" evidence="1">
    <location>
        <begin position="1"/>
        <end position="17"/>
    </location>
</feature>
<protein>
    <submittedName>
        <fullName evidence="2">Uncharacterized protein</fullName>
    </submittedName>
</protein>
<evidence type="ECO:0000313" key="2">
    <source>
        <dbReference type="EMBL" id="CAI5446441.1"/>
    </source>
</evidence>
<accession>A0A9P1N3H0</accession>
<dbReference type="AlphaFoldDB" id="A0A9P1N3H0"/>